<gene>
    <name evidence="1" type="ORF">RJT34_00689</name>
</gene>
<proteinExistence type="predicted"/>
<dbReference type="Proteomes" id="UP001359559">
    <property type="component" value="Unassembled WGS sequence"/>
</dbReference>
<accession>A0AAN9KIK7</accession>
<keyword evidence="2" id="KW-1185">Reference proteome</keyword>
<evidence type="ECO:0000313" key="1">
    <source>
        <dbReference type="EMBL" id="KAK7316898.1"/>
    </source>
</evidence>
<protein>
    <submittedName>
        <fullName evidence="1">Uncharacterized protein</fullName>
    </submittedName>
</protein>
<sequence length="103" mass="11005">MLPPNLSKSSPASTYSVSLSLFLCCSRAGPSSSAAPVNGPFSSPSILLCPITLNGELLQSLEKWWILLLTSCYRTCHVCLMMNSSCFLALRTKSIPSAMSSSL</sequence>
<evidence type="ECO:0000313" key="2">
    <source>
        <dbReference type="Proteomes" id="UP001359559"/>
    </source>
</evidence>
<comment type="caution">
    <text evidence="1">The sequence shown here is derived from an EMBL/GenBank/DDBJ whole genome shotgun (WGS) entry which is preliminary data.</text>
</comment>
<dbReference type="AlphaFoldDB" id="A0AAN9KIK7"/>
<dbReference type="EMBL" id="JAYKXN010000001">
    <property type="protein sequence ID" value="KAK7316898.1"/>
    <property type="molecule type" value="Genomic_DNA"/>
</dbReference>
<organism evidence="1 2">
    <name type="scientific">Clitoria ternatea</name>
    <name type="common">Butterfly pea</name>
    <dbReference type="NCBI Taxonomy" id="43366"/>
    <lineage>
        <taxon>Eukaryota</taxon>
        <taxon>Viridiplantae</taxon>
        <taxon>Streptophyta</taxon>
        <taxon>Embryophyta</taxon>
        <taxon>Tracheophyta</taxon>
        <taxon>Spermatophyta</taxon>
        <taxon>Magnoliopsida</taxon>
        <taxon>eudicotyledons</taxon>
        <taxon>Gunneridae</taxon>
        <taxon>Pentapetalae</taxon>
        <taxon>rosids</taxon>
        <taxon>fabids</taxon>
        <taxon>Fabales</taxon>
        <taxon>Fabaceae</taxon>
        <taxon>Papilionoideae</taxon>
        <taxon>50 kb inversion clade</taxon>
        <taxon>NPAAA clade</taxon>
        <taxon>indigoferoid/millettioid clade</taxon>
        <taxon>Phaseoleae</taxon>
        <taxon>Clitoria</taxon>
    </lineage>
</organism>
<name>A0AAN9KIK7_CLITE</name>
<reference evidence="1 2" key="1">
    <citation type="submission" date="2024-01" db="EMBL/GenBank/DDBJ databases">
        <title>The genomes of 5 underutilized Papilionoideae crops provide insights into root nodulation and disease resistance.</title>
        <authorList>
            <person name="Yuan L."/>
        </authorList>
    </citation>
    <scope>NUCLEOTIDE SEQUENCE [LARGE SCALE GENOMIC DNA]</scope>
    <source>
        <strain evidence="1">LY-2023</strain>
        <tissue evidence="1">Leaf</tissue>
    </source>
</reference>